<feature type="transmembrane region" description="Helical" evidence="1">
    <location>
        <begin position="133"/>
        <end position="149"/>
    </location>
</feature>
<dbReference type="RefSeq" id="WP_311690152.1">
    <property type="nucleotide sequence ID" value="NZ_JAVRHL010000002.1"/>
</dbReference>
<dbReference type="Proteomes" id="UP001265259">
    <property type="component" value="Unassembled WGS sequence"/>
</dbReference>
<sequence>MEMQDAGPRNRPSWGTIWQKAFWTGIIAPPLTPCALGLYALVVALLRGGPGAILSAADPLSVYMWLFLLPAGSYLVGFLPALLTGGILGWALPRFSHLWQRVCAAIACGALTPIPIALAFVPPAGGRAPVPEFMALGAFSAAATLPILHRRQRSNTGRRT</sequence>
<name>A0ABU3DFA1_9RHOB</name>
<dbReference type="EMBL" id="JAVRHL010000002">
    <property type="protein sequence ID" value="MDT0682398.1"/>
    <property type="molecule type" value="Genomic_DNA"/>
</dbReference>
<evidence type="ECO:0000256" key="1">
    <source>
        <dbReference type="SAM" id="Phobius"/>
    </source>
</evidence>
<reference evidence="2 3" key="1">
    <citation type="submission" date="2023-09" db="EMBL/GenBank/DDBJ databases">
        <authorList>
            <person name="Rey-Velasco X."/>
        </authorList>
    </citation>
    <scope>NUCLEOTIDE SEQUENCE [LARGE SCALE GENOMIC DNA]</scope>
    <source>
        <strain evidence="2 3">F158</strain>
    </source>
</reference>
<accession>A0ABU3DFA1</accession>
<organism evidence="2 3">
    <name type="scientific">Tropicimonas omnivorans</name>
    <dbReference type="NCBI Taxonomy" id="3075590"/>
    <lineage>
        <taxon>Bacteria</taxon>
        <taxon>Pseudomonadati</taxon>
        <taxon>Pseudomonadota</taxon>
        <taxon>Alphaproteobacteria</taxon>
        <taxon>Rhodobacterales</taxon>
        <taxon>Roseobacteraceae</taxon>
        <taxon>Tropicimonas</taxon>
    </lineage>
</organism>
<keyword evidence="1" id="KW-0812">Transmembrane</keyword>
<evidence type="ECO:0000313" key="3">
    <source>
        <dbReference type="Proteomes" id="UP001265259"/>
    </source>
</evidence>
<feature type="transmembrane region" description="Helical" evidence="1">
    <location>
        <begin position="102"/>
        <end position="121"/>
    </location>
</feature>
<evidence type="ECO:0000313" key="2">
    <source>
        <dbReference type="EMBL" id="MDT0682398.1"/>
    </source>
</evidence>
<feature type="transmembrane region" description="Helical" evidence="1">
    <location>
        <begin position="21"/>
        <end position="42"/>
    </location>
</feature>
<proteinExistence type="predicted"/>
<comment type="caution">
    <text evidence="2">The sequence shown here is derived from an EMBL/GenBank/DDBJ whole genome shotgun (WGS) entry which is preliminary data.</text>
</comment>
<keyword evidence="3" id="KW-1185">Reference proteome</keyword>
<gene>
    <name evidence="2" type="ORF">RM543_06860</name>
</gene>
<keyword evidence="1" id="KW-1133">Transmembrane helix</keyword>
<feature type="transmembrane region" description="Helical" evidence="1">
    <location>
        <begin position="62"/>
        <end position="90"/>
    </location>
</feature>
<keyword evidence="1" id="KW-0472">Membrane</keyword>
<protein>
    <submittedName>
        <fullName evidence="2">Uncharacterized protein</fullName>
    </submittedName>
</protein>